<evidence type="ECO:0000256" key="1">
    <source>
        <dbReference type="ARBA" id="ARBA00001933"/>
    </source>
</evidence>
<reference evidence="5" key="1">
    <citation type="submission" date="2020-05" db="EMBL/GenBank/DDBJ databases">
        <authorList>
            <person name="Chiriac C."/>
            <person name="Salcher M."/>
            <person name="Ghai R."/>
            <person name="Kavagutti S V."/>
        </authorList>
    </citation>
    <scope>NUCLEOTIDE SEQUENCE</scope>
</reference>
<dbReference type="PANTHER" id="PTHR48078">
    <property type="entry name" value="THREONINE DEHYDRATASE, MITOCHONDRIAL-RELATED"/>
    <property type="match status" value="1"/>
</dbReference>
<dbReference type="AlphaFoldDB" id="A0A6J6LB98"/>
<accession>A0A6J6LB98</accession>
<dbReference type="SUPFAM" id="SSF53686">
    <property type="entry name" value="Tryptophan synthase beta subunit-like PLP-dependent enzymes"/>
    <property type="match status" value="1"/>
</dbReference>
<dbReference type="EMBL" id="CAEZWO010000047">
    <property type="protein sequence ID" value="CAB4658926.1"/>
    <property type="molecule type" value="Genomic_DNA"/>
</dbReference>
<dbReference type="GO" id="GO:0009097">
    <property type="term" value="P:isoleucine biosynthetic process"/>
    <property type="evidence" value="ECO:0007669"/>
    <property type="project" value="TreeGrafter"/>
</dbReference>
<dbReference type="GO" id="GO:0006565">
    <property type="term" value="P:L-serine catabolic process"/>
    <property type="evidence" value="ECO:0007669"/>
    <property type="project" value="TreeGrafter"/>
</dbReference>
<dbReference type="InterPro" id="IPR050147">
    <property type="entry name" value="Ser/Thr_Dehydratase"/>
</dbReference>
<dbReference type="PANTHER" id="PTHR48078:SF6">
    <property type="entry name" value="L-THREONINE DEHYDRATASE CATABOLIC TDCB"/>
    <property type="match status" value="1"/>
</dbReference>
<evidence type="ECO:0000256" key="3">
    <source>
        <dbReference type="ARBA" id="ARBA00023239"/>
    </source>
</evidence>
<dbReference type="Gene3D" id="3.40.50.1100">
    <property type="match status" value="2"/>
</dbReference>
<dbReference type="Pfam" id="PF00291">
    <property type="entry name" value="PALP"/>
    <property type="match status" value="1"/>
</dbReference>
<keyword evidence="3" id="KW-0456">Lyase</keyword>
<dbReference type="GO" id="GO:0003941">
    <property type="term" value="F:L-serine ammonia-lyase activity"/>
    <property type="evidence" value="ECO:0007669"/>
    <property type="project" value="TreeGrafter"/>
</dbReference>
<keyword evidence="2" id="KW-0663">Pyridoxal phosphate</keyword>
<dbReference type="InterPro" id="IPR036052">
    <property type="entry name" value="TrpB-like_PALP_sf"/>
</dbReference>
<dbReference type="InterPro" id="IPR001926">
    <property type="entry name" value="TrpB-like_PALP"/>
</dbReference>
<dbReference type="GO" id="GO:0006567">
    <property type="term" value="P:L-threonine catabolic process"/>
    <property type="evidence" value="ECO:0007669"/>
    <property type="project" value="TreeGrafter"/>
</dbReference>
<feature type="domain" description="Tryptophan synthase beta chain-like PALP" evidence="4">
    <location>
        <begin position="7"/>
        <end position="302"/>
    </location>
</feature>
<protein>
    <submittedName>
        <fullName evidence="5">Unannotated protein</fullName>
    </submittedName>
</protein>
<evidence type="ECO:0000313" key="5">
    <source>
        <dbReference type="EMBL" id="CAB4658926.1"/>
    </source>
</evidence>
<sequence>MTPASLSMGEGNTPLVLLPTLARKWGMNKIWAKAEYLNPTGSYKDRIARTTMIEALSQGRRGWLGTSSGNGGAAMSAYGARAGLPGILCILADAPAEKVASIRPYGALMIAMKDLGSDEMLALKKIAEDENLLLTITAYAFNPEGMKGAEAIGEEIATYKTVSHVYLPTGGGGLLVATAIGLARSSSDAKVICVQPDECSPISQTVMGLIESPVIAACTTKISGLQLANPPDGLLAIEKITASDGWGVRVTDQAAWEMQDLLAREEGIFVEPASALALAGLQQDIESGKVTSHDEPVVVLTGSGLKDMTRFKTTSPSITYDISQVRKLVQDSLSSKGVSE</sequence>
<gene>
    <name evidence="5" type="ORF">UFOPK2254_00619</name>
</gene>
<proteinExistence type="predicted"/>
<dbReference type="GO" id="GO:0004794">
    <property type="term" value="F:threonine deaminase activity"/>
    <property type="evidence" value="ECO:0007669"/>
    <property type="project" value="TreeGrafter"/>
</dbReference>
<evidence type="ECO:0000259" key="4">
    <source>
        <dbReference type="Pfam" id="PF00291"/>
    </source>
</evidence>
<comment type="cofactor">
    <cofactor evidence="1">
        <name>pyridoxal 5'-phosphate</name>
        <dbReference type="ChEBI" id="CHEBI:597326"/>
    </cofactor>
</comment>
<name>A0A6J6LB98_9ZZZZ</name>
<evidence type="ECO:0000256" key="2">
    <source>
        <dbReference type="ARBA" id="ARBA00022898"/>
    </source>
</evidence>
<organism evidence="5">
    <name type="scientific">freshwater metagenome</name>
    <dbReference type="NCBI Taxonomy" id="449393"/>
    <lineage>
        <taxon>unclassified sequences</taxon>
        <taxon>metagenomes</taxon>
        <taxon>ecological metagenomes</taxon>
    </lineage>
</organism>